<evidence type="ECO:0000313" key="1">
    <source>
        <dbReference type="EMBL" id="JAD27121.1"/>
    </source>
</evidence>
<reference evidence="1" key="1">
    <citation type="submission" date="2014-09" db="EMBL/GenBank/DDBJ databases">
        <authorList>
            <person name="Magalhaes I.L.F."/>
            <person name="Oliveira U."/>
            <person name="Santos F.R."/>
            <person name="Vidigal T.H.D.A."/>
            <person name="Brescovit A.D."/>
            <person name="Santos A.J."/>
        </authorList>
    </citation>
    <scope>NUCLEOTIDE SEQUENCE</scope>
    <source>
        <tissue evidence="1">Shoot tissue taken approximately 20 cm above the soil surface</tissue>
    </source>
</reference>
<organism evidence="1">
    <name type="scientific">Arundo donax</name>
    <name type="common">Giant reed</name>
    <name type="synonym">Donax arundinaceus</name>
    <dbReference type="NCBI Taxonomy" id="35708"/>
    <lineage>
        <taxon>Eukaryota</taxon>
        <taxon>Viridiplantae</taxon>
        <taxon>Streptophyta</taxon>
        <taxon>Embryophyta</taxon>
        <taxon>Tracheophyta</taxon>
        <taxon>Spermatophyta</taxon>
        <taxon>Magnoliopsida</taxon>
        <taxon>Liliopsida</taxon>
        <taxon>Poales</taxon>
        <taxon>Poaceae</taxon>
        <taxon>PACMAD clade</taxon>
        <taxon>Arundinoideae</taxon>
        <taxon>Arundineae</taxon>
        <taxon>Arundo</taxon>
    </lineage>
</organism>
<accession>A0A0A8YKY1</accession>
<name>A0A0A8YKY1_ARUDO</name>
<sequence>MGGSFCMEAIGIGWRRNLKQIPQPRTSILRI</sequence>
<dbReference type="AlphaFoldDB" id="A0A0A8YKY1"/>
<proteinExistence type="predicted"/>
<protein>
    <submittedName>
        <fullName evidence="1">Uncharacterized protein</fullName>
    </submittedName>
</protein>
<dbReference type="EMBL" id="GBRH01270774">
    <property type="protein sequence ID" value="JAD27121.1"/>
    <property type="molecule type" value="Transcribed_RNA"/>
</dbReference>
<reference evidence="1" key="2">
    <citation type="journal article" date="2015" name="Data Brief">
        <title>Shoot transcriptome of the giant reed, Arundo donax.</title>
        <authorList>
            <person name="Barrero R.A."/>
            <person name="Guerrero F.D."/>
            <person name="Moolhuijzen P."/>
            <person name="Goolsby J.A."/>
            <person name="Tidwell J."/>
            <person name="Bellgard S.E."/>
            <person name="Bellgard M.I."/>
        </authorList>
    </citation>
    <scope>NUCLEOTIDE SEQUENCE</scope>
    <source>
        <tissue evidence="1">Shoot tissue taken approximately 20 cm above the soil surface</tissue>
    </source>
</reference>